<protein>
    <submittedName>
        <fullName evidence="2">Uncharacterized protein</fullName>
    </submittedName>
</protein>
<dbReference type="EMBL" id="BAABJW010000004">
    <property type="protein sequence ID" value="GAA4816681.1"/>
    <property type="molecule type" value="Genomic_DNA"/>
</dbReference>
<feature type="transmembrane region" description="Helical" evidence="1">
    <location>
        <begin position="21"/>
        <end position="42"/>
    </location>
</feature>
<keyword evidence="3" id="KW-1185">Reference proteome</keyword>
<proteinExistence type="predicted"/>
<gene>
    <name evidence="2" type="ORF">GCM10023330_26460</name>
</gene>
<dbReference type="Proteomes" id="UP001501433">
    <property type="component" value="Unassembled WGS sequence"/>
</dbReference>
<comment type="caution">
    <text evidence="2">The sequence shown here is derived from an EMBL/GenBank/DDBJ whole genome shotgun (WGS) entry which is preliminary data.</text>
</comment>
<keyword evidence="1" id="KW-0812">Transmembrane</keyword>
<sequence>MIKLFRNIRKKLASENKTAAYSRYALGEIVLVVIGILIALQINNWNEHKKESKELNQYLYKIASNVKQDIQQIEVLKVRRDTVRARAIRSTNELLKQDFSNIENILQGGIVFVEFYFIPNKSGFEALKNSPFLGKINNTKVDSLLSVYYSRVDKTYNDELSYNNFIESMESQISISIDKTPYFNLAKKRRDNENIDYNEFQDVLPYIQNNAYKSAMYRTLSERTYLVNYPRLMDIGNALIQEINQFCDIEH</sequence>
<dbReference type="InterPro" id="IPR045749">
    <property type="entry name" value="DUF6090"/>
</dbReference>
<keyword evidence="1" id="KW-0472">Membrane</keyword>
<evidence type="ECO:0000313" key="3">
    <source>
        <dbReference type="Proteomes" id="UP001501433"/>
    </source>
</evidence>
<name>A0ABP9CTZ2_9FLAO</name>
<reference evidence="3" key="1">
    <citation type="journal article" date="2019" name="Int. J. Syst. Evol. Microbiol.">
        <title>The Global Catalogue of Microorganisms (GCM) 10K type strain sequencing project: providing services to taxonomists for standard genome sequencing and annotation.</title>
        <authorList>
            <consortium name="The Broad Institute Genomics Platform"/>
            <consortium name="The Broad Institute Genome Sequencing Center for Infectious Disease"/>
            <person name="Wu L."/>
            <person name="Ma J."/>
        </authorList>
    </citation>
    <scope>NUCLEOTIDE SEQUENCE [LARGE SCALE GENOMIC DNA]</scope>
    <source>
        <strain evidence="3">JCM 18325</strain>
    </source>
</reference>
<dbReference type="RefSeq" id="WP_345277596.1">
    <property type="nucleotide sequence ID" value="NZ_BAABJW010000004.1"/>
</dbReference>
<keyword evidence="1" id="KW-1133">Transmembrane helix</keyword>
<organism evidence="2 3">
    <name type="scientific">Litoribaculum gwangyangense</name>
    <dbReference type="NCBI Taxonomy" id="1130722"/>
    <lineage>
        <taxon>Bacteria</taxon>
        <taxon>Pseudomonadati</taxon>
        <taxon>Bacteroidota</taxon>
        <taxon>Flavobacteriia</taxon>
        <taxon>Flavobacteriales</taxon>
        <taxon>Flavobacteriaceae</taxon>
        <taxon>Litoribaculum</taxon>
    </lineage>
</organism>
<accession>A0ABP9CTZ2</accession>
<evidence type="ECO:0000313" key="2">
    <source>
        <dbReference type="EMBL" id="GAA4816681.1"/>
    </source>
</evidence>
<evidence type="ECO:0000256" key="1">
    <source>
        <dbReference type="SAM" id="Phobius"/>
    </source>
</evidence>
<dbReference type="Pfam" id="PF19578">
    <property type="entry name" value="DUF6090"/>
    <property type="match status" value="1"/>
</dbReference>